<evidence type="ECO:0008006" key="3">
    <source>
        <dbReference type="Google" id="ProtNLM"/>
    </source>
</evidence>
<dbReference type="EMBL" id="CP063145">
    <property type="protein sequence ID" value="QOR72939.1"/>
    <property type="molecule type" value="Genomic_DNA"/>
</dbReference>
<dbReference type="Proteomes" id="UP000593605">
    <property type="component" value="Chromosome"/>
</dbReference>
<evidence type="ECO:0000313" key="2">
    <source>
        <dbReference type="Proteomes" id="UP000593605"/>
    </source>
</evidence>
<sequence>MKRLIIAAGTCGLISITACNKENNENLATTEQAAGPRKPGDHGSFTYRAKDGSRARVYFDHKKNTMSITSNNTTFELDDKGSGHYERRGITADRKGDSLIITQEENVIELVWDN</sequence>
<dbReference type="PROSITE" id="PS51257">
    <property type="entry name" value="PROKAR_LIPOPROTEIN"/>
    <property type="match status" value="1"/>
</dbReference>
<reference evidence="1 2" key="1">
    <citation type="submission" date="2020-10" db="EMBL/GenBank/DDBJ databases">
        <title>Complete genome of Cruoricapor ignavus strain M1214 isolated from the blood culture of a febrile patient.</title>
        <authorList>
            <person name="Guglielmino C.J.D."/>
        </authorList>
    </citation>
    <scope>NUCLEOTIDE SEQUENCE [LARGE SCALE GENOMIC DNA]</scope>
    <source>
        <strain evidence="1 2">M1214</strain>
    </source>
</reference>
<proteinExistence type="predicted"/>
<evidence type="ECO:0000313" key="1">
    <source>
        <dbReference type="EMBL" id="QOR72939.1"/>
    </source>
</evidence>
<dbReference type="AlphaFoldDB" id="A0A7M1SZF6"/>
<dbReference type="KEGG" id="civ:IMZ16_05165"/>
<organism evidence="1 2">
    <name type="scientific">Cruoricaptor ignavus</name>
    <dbReference type="NCBI Taxonomy" id="1118202"/>
    <lineage>
        <taxon>Bacteria</taxon>
        <taxon>Pseudomonadati</taxon>
        <taxon>Bacteroidota</taxon>
        <taxon>Flavobacteriia</taxon>
        <taxon>Flavobacteriales</taxon>
        <taxon>Weeksellaceae</taxon>
        <taxon>Cruoricaptor</taxon>
    </lineage>
</organism>
<gene>
    <name evidence="1" type="ORF">IMZ16_05165</name>
</gene>
<name>A0A7M1SZF6_9FLAO</name>
<accession>A0A7M1SZF6</accession>
<protein>
    <recommendedName>
        <fullName evidence="3">Membrane-bound lysozyme-inhibitor of c-type lysozyme</fullName>
    </recommendedName>
</protein>
<dbReference type="RefSeq" id="WP_193439169.1">
    <property type="nucleotide sequence ID" value="NZ_CP063145.1"/>
</dbReference>